<evidence type="ECO:0000313" key="5">
    <source>
        <dbReference type="Proteomes" id="UP001153292"/>
    </source>
</evidence>
<dbReference type="PRINTS" id="PR00080">
    <property type="entry name" value="SDRFAMILY"/>
</dbReference>
<protein>
    <recommendedName>
        <fullName evidence="6">15-hydroxyprostaglandin dehydrogenase [NAD(+)]-like</fullName>
    </recommendedName>
</protein>
<keyword evidence="5" id="KW-1185">Reference proteome</keyword>
<dbReference type="Pfam" id="PF00106">
    <property type="entry name" value="adh_short"/>
    <property type="match status" value="1"/>
</dbReference>
<dbReference type="Proteomes" id="UP001153292">
    <property type="component" value="Chromosome 6"/>
</dbReference>
<proteinExistence type="inferred from homology"/>
<dbReference type="PANTHER" id="PTHR44229">
    <property type="entry name" value="15-HYDROXYPROSTAGLANDIN DEHYDROGENASE [NAD(+)]"/>
    <property type="match status" value="1"/>
</dbReference>
<dbReference type="Gene3D" id="3.40.50.720">
    <property type="entry name" value="NAD(P)-binding Rossmann-like Domain"/>
    <property type="match status" value="1"/>
</dbReference>
<evidence type="ECO:0000313" key="4">
    <source>
        <dbReference type="EMBL" id="CAH0406622.1"/>
    </source>
</evidence>
<gene>
    <name evidence="4" type="ORF">CHILSU_LOCUS10004</name>
</gene>
<evidence type="ECO:0000256" key="3">
    <source>
        <dbReference type="RuleBase" id="RU000363"/>
    </source>
</evidence>
<organism evidence="4 5">
    <name type="scientific">Chilo suppressalis</name>
    <name type="common">Asiatic rice borer moth</name>
    <dbReference type="NCBI Taxonomy" id="168631"/>
    <lineage>
        <taxon>Eukaryota</taxon>
        <taxon>Metazoa</taxon>
        <taxon>Ecdysozoa</taxon>
        <taxon>Arthropoda</taxon>
        <taxon>Hexapoda</taxon>
        <taxon>Insecta</taxon>
        <taxon>Pterygota</taxon>
        <taxon>Neoptera</taxon>
        <taxon>Endopterygota</taxon>
        <taxon>Lepidoptera</taxon>
        <taxon>Glossata</taxon>
        <taxon>Ditrysia</taxon>
        <taxon>Pyraloidea</taxon>
        <taxon>Crambidae</taxon>
        <taxon>Crambinae</taxon>
        <taxon>Chilo</taxon>
    </lineage>
</organism>
<dbReference type="EMBL" id="OU963899">
    <property type="protein sequence ID" value="CAH0406622.1"/>
    <property type="molecule type" value="Genomic_DNA"/>
</dbReference>
<comment type="similarity">
    <text evidence="1 3">Belongs to the short-chain dehydrogenases/reductases (SDR) family.</text>
</comment>
<sequence>MSSDIVKSLENIENKVFLVTGGAAGIGAGIVRALLLENARYVAFLDIAEKEGSHLEKELLGMFGALRAKFIKCDITDETQLNAAYEQVFEKYRRLDVVINNAGVLAADDNDYKRIVDVNLTATISSTLKAISHMGVDKGGMGGTVINVSSLLAFNAKPHLPVYKSTKIAVLQFSNSIGSEQFYSKTKVRVVTVCLGPTDTAILQKPNLQKFDKDHSQSLTSRAKDRQSVQSAVHGMLQVINNGTSGSTWMVADGKPPVDISKNIVEGFTAMLSGINKND</sequence>
<name>A0ABN8BA37_CHISP</name>
<keyword evidence="2" id="KW-0560">Oxidoreductase</keyword>
<evidence type="ECO:0008006" key="6">
    <source>
        <dbReference type="Google" id="ProtNLM"/>
    </source>
</evidence>
<dbReference type="InterPro" id="IPR036291">
    <property type="entry name" value="NAD(P)-bd_dom_sf"/>
</dbReference>
<dbReference type="SUPFAM" id="SSF51735">
    <property type="entry name" value="NAD(P)-binding Rossmann-fold domains"/>
    <property type="match status" value="1"/>
</dbReference>
<evidence type="ECO:0000256" key="2">
    <source>
        <dbReference type="ARBA" id="ARBA00023002"/>
    </source>
</evidence>
<reference evidence="4" key="1">
    <citation type="submission" date="2021-12" db="EMBL/GenBank/DDBJ databases">
        <authorList>
            <person name="King R."/>
        </authorList>
    </citation>
    <scope>NUCLEOTIDE SEQUENCE</scope>
</reference>
<dbReference type="PRINTS" id="PR00081">
    <property type="entry name" value="GDHRDH"/>
</dbReference>
<dbReference type="InterPro" id="IPR002347">
    <property type="entry name" value="SDR_fam"/>
</dbReference>
<dbReference type="PANTHER" id="PTHR44229:SF8">
    <property type="entry name" value="ALCOHOL DEHYDROGENASE-RELATED"/>
    <property type="match status" value="1"/>
</dbReference>
<evidence type="ECO:0000256" key="1">
    <source>
        <dbReference type="ARBA" id="ARBA00006484"/>
    </source>
</evidence>
<accession>A0ABN8BA37</accession>